<sequence>MTASSTGGTALISVYDKTNIEKLAQFIAARGFRIIATKNTCGLLQQAGVAAVEVSEYTGYPEMMDGRVKTLHPKIFAGILRNGDSHNSELDRFSIDAIDLVIVNLYPFQSFATTKAADGEVVEQIDIGGVSLLRAGAKNFQHVTVIPDVHEYEGLMQEMSNNQGATTLGYRRRLAAKTFATISSYDSCIHAWLNGAEAPDMPQEIIIRGRKIQDLRIGENPHQKAAVYSMYHDSSPMALPIEQMHGKELSFNNIVDIESAVAIVAEFDVPAVSVIKHGNPCGVAVSSADIDDAYEKAITCDPKSSFGGIIACNRQVTEEIAHKVADVFVEAVVAPGFAEDALKVLYAKKNLRVVRCTPYTASRLVFKSTLGSGLLMQERNCSAIGIDDLLKVTTKTASPMVLQDLLFAWRVCKHVKSNAIVMARDGRAIGVGAGQMSRVDSVELAIKKAQDCTGAVMASDAFFPFADSIHHAATAGISAIVQPGGSLRDKEVIEAANDSGIAMYFTGLRSFCH</sequence>
<feature type="domain" description="MGS-like" evidence="11">
    <location>
        <begin position="1"/>
        <end position="147"/>
    </location>
</feature>
<evidence type="ECO:0000313" key="13">
    <source>
        <dbReference type="Proteomes" id="UP000259762"/>
    </source>
</evidence>
<comment type="pathway">
    <text evidence="2 10">Purine metabolism; IMP biosynthesis via de novo pathway; 5-formamido-1-(5-phospho-D-ribosyl)imidazole-4-carboxamide from 5-amino-1-(5-phospho-D-ribosyl)imidazole-4-carboxamide (10-formyl THF route): step 1/1.</text>
</comment>
<dbReference type="KEGG" id="aoh:AOV_04120"/>
<dbReference type="HAMAP" id="MF_00139">
    <property type="entry name" value="PurH"/>
    <property type="match status" value="1"/>
</dbReference>
<comment type="catalytic activity">
    <reaction evidence="9 10">
        <text>IMP + H2O = 5-formamido-1-(5-phospho-D-ribosyl)imidazole-4-carboxamide</text>
        <dbReference type="Rhea" id="RHEA:18445"/>
        <dbReference type="ChEBI" id="CHEBI:15377"/>
        <dbReference type="ChEBI" id="CHEBI:58053"/>
        <dbReference type="ChEBI" id="CHEBI:58467"/>
        <dbReference type="EC" id="3.5.4.10"/>
    </reaction>
</comment>
<protein>
    <recommendedName>
        <fullName evidence="10">Bifunctional purine biosynthesis protein PurH</fullName>
    </recommendedName>
    <domain>
        <recommendedName>
            <fullName evidence="10">Phosphoribosylaminoimidazolecarboxamide formyltransferase</fullName>
            <ecNumber evidence="10">2.1.2.3</ecNumber>
        </recommendedName>
        <alternativeName>
            <fullName evidence="10">AICAR transformylase</fullName>
        </alternativeName>
    </domain>
    <domain>
        <recommendedName>
            <fullName evidence="10">IMP cyclohydrolase</fullName>
            <ecNumber evidence="10">3.5.4.10</ecNumber>
        </recommendedName>
        <alternativeName>
            <fullName evidence="10">ATIC</fullName>
        </alternativeName>
        <alternativeName>
            <fullName evidence="10">IMP synthase</fullName>
        </alternativeName>
        <alternativeName>
            <fullName evidence="10">Inosinicase</fullName>
        </alternativeName>
    </domain>
</protein>
<evidence type="ECO:0000256" key="7">
    <source>
        <dbReference type="ARBA" id="ARBA00023268"/>
    </source>
</evidence>
<dbReference type="GO" id="GO:0006189">
    <property type="term" value="P:'de novo' IMP biosynthetic process"/>
    <property type="evidence" value="ECO:0007669"/>
    <property type="project" value="UniProtKB-UniRule"/>
</dbReference>
<evidence type="ECO:0000256" key="10">
    <source>
        <dbReference type="HAMAP-Rule" id="MF_00139"/>
    </source>
</evidence>
<keyword evidence="5 10" id="KW-0658">Purine biosynthesis</keyword>
<reference evidence="13" key="1">
    <citation type="submission" date="2018-06" db="EMBL/GenBank/DDBJ databases">
        <title>The Anaplasma ovis genome reveals a high proportion of pseudogenes.</title>
        <authorList>
            <person name="Liu Z."/>
            <person name="Peasley A.M."/>
            <person name="Yang J."/>
            <person name="Li Y."/>
            <person name="Guan G."/>
            <person name="Luo J."/>
            <person name="Yin H."/>
            <person name="Brayton K.A."/>
        </authorList>
    </citation>
    <scope>NUCLEOTIDE SEQUENCE [LARGE SCALE GENOMIC DNA]</scope>
    <source>
        <strain evidence="13">Haibei</strain>
    </source>
</reference>
<dbReference type="EMBL" id="CP015994">
    <property type="protein sequence ID" value="ASI47959.1"/>
    <property type="molecule type" value="Genomic_DNA"/>
</dbReference>
<dbReference type="InterPro" id="IPR036914">
    <property type="entry name" value="MGS-like_dom_sf"/>
</dbReference>
<proteinExistence type="inferred from homology"/>
<evidence type="ECO:0000256" key="1">
    <source>
        <dbReference type="ARBA" id="ARBA00004844"/>
    </source>
</evidence>
<dbReference type="Gene3D" id="3.40.50.1380">
    <property type="entry name" value="Methylglyoxal synthase-like domain"/>
    <property type="match status" value="1"/>
</dbReference>
<evidence type="ECO:0000313" key="12">
    <source>
        <dbReference type="EMBL" id="ASI47959.1"/>
    </source>
</evidence>
<dbReference type="PIRSF" id="PIRSF000414">
    <property type="entry name" value="AICARFT_IMPCHas"/>
    <property type="match status" value="1"/>
</dbReference>
<dbReference type="PANTHER" id="PTHR11692:SF0">
    <property type="entry name" value="BIFUNCTIONAL PURINE BIOSYNTHESIS PROTEIN ATIC"/>
    <property type="match status" value="1"/>
</dbReference>
<dbReference type="InterPro" id="IPR016193">
    <property type="entry name" value="Cytidine_deaminase-like"/>
</dbReference>
<comment type="pathway">
    <text evidence="1 10">Purine metabolism; IMP biosynthesis via de novo pathway; IMP from 5-formamido-1-(5-phospho-D-ribosyl)imidazole-4-carboxamide: step 1/1.</text>
</comment>
<evidence type="ECO:0000256" key="3">
    <source>
        <dbReference type="ARBA" id="ARBA00007667"/>
    </source>
</evidence>
<dbReference type="SMART" id="SM00851">
    <property type="entry name" value="MGS"/>
    <property type="match status" value="1"/>
</dbReference>
<dbReference type="UniPathway" id="UPA00074">
    <property type="reaction ID" value="UER00133"/>
</dbReference>
<evidence type="ECO:0000256" key="4">
    <source>
        <dbReference type="ARBA" id="ARBA00022679"/>
    </source>
</evidence>
<dbReference type="Pfam" id="PF02142">
    <property type="entry name" value="MGS"/>
    <property type="match status" value="1"/>
</dbReference>
<evidence type="ECO:0000256" key="8">
    <source>
        <dbReference type="ARBA" id="ARBA00050488"/>
    </source>
</evidence>
<dbReference type="FunFam" id="3.40.140.20:FF:000001">
    <property type="entry name" value="Bifunctional purine biosynthesis protein PurH"/>
    <property type="match status" value="1"/>
</dbReference>
<dbReference type="InterPro" id="IPR011607">
    <property type="entry name" value="MGS-like_dom"/>
</dbReference>
<keyword evidence="13" id="KW-1185">Reference proteome</keyword>
<dbReference type="SMART" id="SM00798">
    <property type="entry name" value="AICARFT_IMPCHas"/>
    <property type="match status" value="1"/>
</dbReference>
<dbReference type="SUPFAM" id="SSF53927">
    <property type="entry name" value="Cytidine deaminase-like"/>
    <property type="match status" value="1"/>
</dbReference>
<dbReference type="Gene3D" id="3.40.140.20">
    <property type="match status" value="2"/>
</dbReference>
<organism evidence="12 13">
    <name type="scientific">Anaplasma ovis str. Haibei</name>
    <dbReference type="NCBI Taxonomy" id="1248439"/>
    <lineage>
        <taxon>Bacteria</taxon>
        <taxon>Pseudomonadati</taxon>
        <taxon>Pseudomonadota</taxon>
        <taxon>Alphaproteobacteria</taxon>
        <taxon>Rickettsiales</taxon>
        <taxon>Anaplasmataceae</taxon>
        <taxon>Anaplasma</taxon>
    </lineage>
</organism>
<dbReference type="EC" id="2.1.2.3" evidence="10"/>
<dbReference type="FunFam" id="3.40.50.1380:FF:000001">
    <property type="entry name" value="Bifunctional purine biosynthesis protein PurH"/>
    <property type="match status" value="1"/>
</dbReference>
<dbReference type="NCBIfam" id="TIGR00355">
    <property type="entry name" value="purH"/>
    <property type="match status" value="1"/>
</dbReference>
<comment type="similarity">
    <text evidence="3 10">Belongs to the PurH family.</text>
</comment>
<dbReference type="PANTHER" id="PTHR11692">
    <property type="entry name" value="BIFUNCTIONAL PURINE BIOSYNTHESIS PROTEIN PURH"/>
    <property type="match status" value="1"/>
</dbReference>
<keyword evidence="6 10" id="KW-0378">Hydrolase</keyword>
<dbReference type="AlphaFoldDB" id="A0A2Z2LGR9"/>
<dbReference type="Proteomes" id="UP000259762">
    <property type="component" value="Chromosome"/>
</dbReference>
<dbReference type="PROSITE" id="PS51855">
    <property type="entry name" value="MGS"/>
    <property type="match status" value="1"/>
</dbReference>
<name>A0A2Z2LGR9_9RICK</name>
<comment type="domain">
    <text evidence="10">The IMP cyclohydrolase activity resides in the N-terminal region.</text>
</comment>
<gene>
    <name evidence="10 12" type="primary">purH</name>
    <name evidence="12" type="ORF">AOV_04120</name>
</gene>
<evidence type="ECO:0000256" key="2">
    <source>
        <dbReference type="ARBA" id="ARBA00004954"/>
    </source>
</evidence>
<evidence type="ECO:0000256" key="5">
    <source>
        <dbReference type="ARBA" id="ARBA00022755"/>
    </source>
</evidence>
<dbReference type="Pfam" id="PF01808">
    <property type="entry name" value="AICARFT_IMPCHas"/>
    <property type="match status" value="1"/>
</dbReference>
<reference evidence="12 13" key="2">
    <citation type="journal article" date="2019" name="BMC Genomics">
        <title>The Anaplasma ovis genome reveals a high proportion of pseudogenes.</title>
        <authorList>
            <person name="Liu Z."/>
            <person name="Peasley A.M."/>
            <person name="Yang J."/>
            <person name="Li Y."/>
            <person name="Guan G."/>
            <person name="Luo J."/>
            <person name="Yin H."/>
            <person name="Brayton K.A."/>
        </authorList>
    </citation>
    <scope>NUCLEOTIDE SEQUENCE [LARGE SCALE GENOMIC DNA]</scope>
    <source>
        <strain evidence="12 13">Haibei</strain>
    </source>
</reference>
<comment type="catalytic activity">
    <reaction evidence="8 10">
        <text>(6R)-10-formyltetrahydrofolate + 5-amino-1-(5-phospho-beta-D-ribosyl)imidazole-4-carboxamide = 5-formamido-1-(5-phospho-D-ribosyl)imidazole-4-carboxamide + (6S)-5,6,7,8-tetrahydrofolate</text>
        <dbReference type="Rhea" id="RHEA:22192"/>
        <dbReference type="ChEBI" id="CHEBI:57453"/>
        <dbReference type="ChEBI" id="CHEBI:58467"/>
        <dbReference type="ChEBI" id="CHEBI:58475"/>
        <dbReference type="ChEBI" id="CHEBI:195366"/>
        <dbReference type="EC" id="2.1.2.3"/>
    </reaction>
</comment>
<dbReference type="GO" id="GO:0004643">
    <property type="term" value="F:phosphoribosylaminoimidazolecarboxamide formyltransferase activity"/>
    <property type="evidence" value="ECO:0007669"/>
    <property type="project" value="UniProtKB-UniRule"/>
</dbReference>
<dbReference type="SUPFAM" id="SSF52335">
    <property type="entry name" value="Methylglyoxal synthase-like"/>
    <property type="match status" value="1"/>
</dbReference>
<evidence type="ECO:0000259" key="11">
    <source>
        <dbReference type="PROSITE" id="PS51855"/>
    </source>
</evidence>
<dbReference type="GO" id="GO:0003937">
    <property type="term" value="F:IMP cyclohydrolase activity"/>
    <property type="evidence" value="ECO:0007669"/>
    <property type="project" value="UniProtKB-UniRule"/>
</dbReference>
<dbReference type="CDD" id="cd01421">
    <property type="entry name" value="IMPCH"/>
    <property type="match status" value="1"/>
</dbReference>
<evidence type="ECO:0000256" key="6">
    <source>
        <dbReference type="ARBA" id="ARBA00022801"/>
    </source>
</evidence>
<dbReference type="OrthoDB" id="9802065at2"/>
<dbReference type="InterPro" id="IPR024051">
    <property type="entry name" value="AICAR_Tfase_dup_dom_sf"/>
</dbReference>
<accession>A0A2Z2LGR9</accession>
<keyword evidence="4 10" id="KW-0808">Transferase</keyword>
<dbReference type="NCBIfam" id="NF002049">
    <property type="entry name" value="PRK00881.1"/>
    <property type="match status" value="1"/>
</dbReference>
<evidence type="ECO:0000256" key="9">
    <source>
        <dbReference type="ARBA" id="ARBA00050687"/>
    </source>
</evidence>
<dbReference type="EC" id="3.5.4.10" evidence="10"/>
<keyword evidence="7 10" id="KW-0511">Multifunctional enzyme</keyword>
<dbReference type="RefSeq" id="WP_075139391.1">
    <property type="nucleotide sequence ID" value="NZ_CP015994.1"/>
</dbReference>
<dbReference type="InterPro" id="IPR002695">
    <property type="entry name" value="PurH-like"/>
</dbReference>
<dbReference type="GO" id="GO:0005829">
    <property type="term" value="C:cytosol"/>
    <property type="evidence" value="ECO:0007669"/>
    <property type="project" value="TreeGrafter"/>
</dbReference>